<sequence length="259" mass="28568">MPGTISDVDHVDICSLAILEPRNSYSTVQAIDLVRVIVSTSALHSRPGLVTYFNNSNLVKASLTSHNSFSFLDTRCQLESATRHPQSDVHWPLEQVLDVSTSSSRQVRRMRKQGKHGGNDGAHENDQKSHSSLYTFPNKADGHRSQPANSHFCASVEDEGERPGDKGEESISEKGHIFDLSWSKRGYLLTGPPATILGSKGKSTTTRSCHLCVAASHNIRVSYIPSFRKFTHPFIDLACLCLPPLKPQNLDRLWGSSFG</sequence>
<proteinExistence type="predicted"/>
<gene>
    <name evidence="2" type="ORF">HCEG_05163</name>
</gene>
<dbReference type="AlphaFoldDB" id="F0UKJ4"/>
<accession>F0UKJ4</accession>
<dbReference type="OrthoDB" id="10639383at2759"/>
<dbReference type="HOGENOM" id="CLU_943245_0_0_1"/>
<evidence type="ECO:0000256" key="1">
    <source>
        <dbReference type="SAM" id="MobiDB-lite"/>
    </source>
</evidence>
<name>F0UKJ4_AJEC8</name>
<evidence type="ECO:0000313" key="2">
    <source>
        <dbReference type="EMBL" id="EGC45948.1"/>
    </source>
</evidence>
<feature type="region of interest" description="Disordered" evidence="1">
    <location>
        <begin position="100"/>
        <end position="150"/>
    </location>
</feature>
<feature type="compositionally biased region" description="Basic residues" evidence="1">
    <location>
        <begin position="106"/>
        <end position="115"/>
    </location>
</feature>
<protein>
    <submittedName>
        <fullName evidence="2">Predicted protein</fullName>
    </submittedName>
</protein>
<dbReference type="EMBL" id="DS990639">
    <property type="protein sequence ID" value="EGC45948.1"/>
    <property type="molecule type" value="Genomic_DNA"/>
</dbReference>
<evidence type="ECO:0000313" key="3">
    <source>
        <dbReference type="Proteomes" id="UP000008142"/>
    </source>
</evidence>
<dbReference type="OMA" id="NDGAHEN"/>
<reference evidence="3" key="1">
    <citation type="submission" date="2008-07" db="EMBL/GenBank/DDBJ databases">
        <title>Annotation of Ajellomyces capsulatus strain H88.</title>
        <authorList>
            <person name="Champion M."/>
            <person name="Cuomo C."/>
            <person name="Ma L.-J."/>
            <person name="Henn M.R."/>
            <person name="Sil A."/>
            <person name="Goldman B."/>
            <person name="Young S.K."/>
            <person name="Kodira C.D."/>
            <person name="Zeng Q."/>
            <person name="Koehrsen M."/>
            <person name="Alvarado L."/>
            <person name="Berlin A."/>
            <person name="Borenstein D."/>
            <person name="Chen Z."/>
            <person name="Engels R."/>
            <person name="Freedman E."/>
            <person name="Gellesch M."/>
            <person name="Goldberg J."/>
            <person name="Griggs A."/>
            <person name="Gujja S."/>
            <person name="Heiman D."/>
            <person name="Hepburn T."/>
            <person name="Howarth C."/>
            <person name="Jen D."/>
            <person name="Larson L."/>
            <person name="Lewis B."/>
            <person name="Mehta T."/>
            <person name="Park D."/>
            <person name="Pearson M."/>
            <person name="Roberts A."/>
            <person name="Saif S."/>
            <person name="Shea T."/>
            <person name="Shenoy N."/>
            <person name="Sisk P."/>
            <person name="Stolte C."/>
            <person name="Sykes S."/>
            <person name="Walk T."/>
            <person name="White J."/>
            <person name="Yandava C."/>
            <person name="Klein B."/>
            <person name="McEwen J.G."/>
            <person name="Puccia R."/>
            <person name="Goldman G.H."/>
            <person name="Felipe M.S."/>
            <person name="Nino-Vega G."/>
            <person name="San-Blas G."/>
            <person name="Taylor J."/>
            <person name="Mendoza L."/>
            <person name="Galagan J."/>
            <person name="Nusbaum C."/>
            <person name="Birren B."/>
        </authorList>
    </citation>
    <scope>NUCLEOTIDE SEQUENCE [LARGE SCALE GENOMIC DNA]</scope>
    <source>
        <strain evidence="3">H88</strain>
    </source>
</reference>
<feature type="compositionally biased region" description="Basic and acidic residues" evidence="1">
    <location>
        <begin position="117"/>
        <end position="129"/>
    </location>
</feature>
<dbReference type="Proteomes" id="UP000008142">
    <property type="component" value="Unassembled WGS sequence"/>
</dbReference>
<organism evidence="3">
    <name type="scientific">Ajellomyces capsulatus (strain H88)</name>
    <name type="common">Darling's disease fungus</name>
    <name type="synonym">Histoplasma capsulatum</name>
    <dbReference type="NCBI Taxonomy" id="544711"/>
    <lineage>
        <taxon>Eukaryota</taxon>
        <taxon>Fungi</taxon>
        <taxon>Dikarya</taxon>
        <taxon>Ascomycota</taxon>
        <taxon>Pezizomycotina</taxon>
        <taxon>Eurotiomycetes</taxon>
        <taxon>Eurotiomycetidae</taxon>
        <taxon>Onygenales</taxon>
        <taxon>Ajellomycetaceae</taxon>
        <taxon>Histoplasma</taxon>
    </lineage>
</organism>